<dbReference type="EMBL" id="JARBDR010000708">
    <property type="protein sequence ID" value="KAJ8307835.1"/>
    <property type="molecule type" value="Genomic_DNA"/>
</dbReference>
<protein>
    <submittedName>
        <fullName evidence="1">Uncharacterized protein</fullName>
    </submittedName>
</protein>
<gene>
    <name evidence="1" type="ORF">KUTeg_014618</name>
</gene>
<name>A0ABQ9ERP7_TEGGR</name>
<dbReference type="Proteomes" id="UP001217089">
    <property type="component" value="Unassembled WGS sequence"/>
</dbReference>
<comment type="caution">
    <text evidence="1">The sequence shown here is derived from an EMBL/GenBank/DDBJ whole genome shotgun (WGS) entry which is preliminary data.</text>
</comment>
<dbReference type="Gene3D" id="3.40.960.10">
    <property type="entry name" value="VSR Endonuclease"/>
    <property type="match status" value="1"/>
</dbReference>
<sequence length="370" mass="43754">MHYIDQPMPVGAFVRRRLDQEFKPVKRERYELAFHWLEYLNHTKNLNIQHKLNHGKERRIFKYPVDGFDEITNTAYQRHGCYWHGHQCWLTRNITDQKWMETRENKFRKTRKISSIIKALGYNLVEMYECNFRTQMRFNSKLKAFIDARKPTMVSSSITEGEILQKIKENKLFGMVEVDISVPDQWPVHFSHPTLTPYQYFAEMSPLFCTTEVPFEAIGQHMQQHVQNYNLSQKPRKLLVGGIRARKILLATPLLKWYLEHGLQVTKVYQTVEFQKQTCFRQFVKDVTNARRVGDIDKFKTIIADTRKLEGNSAYGSTIMDQEKFQSVKYVRGEGNAMLEANLPEFKKITTLIEEDEYYEVEKRGTAGKT</sequence>
<dbReference type="SUPFAM" id="SSF56672">
    <property type="entry name" value="DNA/RNA polymerases"/>
    <property type="match status" value="1"/>
</dbReference>
<keyword evidence="2" id="KW-1185">Reference proteome</keyword>
<evidence type="ECO:0000313" key="1">
    <source>
        <dbReference type="EMBL" id="KAJ8307835.1"/>
    </source>
</evidence>
<dbReference type="InterPro" id="IPR043502">
    <property type="entry name" value="DNA/RNA_pol_sf"/>
</dbReference>
<proteinExistence type="predicted"/>
<reference evidence="1 2" key="1">
    <citation type="submission" date="2022-12" db="EMBL/GenBank/DDBJ databases">
        <title>Chromosome-level genome of Tegillarca granosa.</title>
        <authorList>
            <person name="Kim J."/>
        </authorList>
    </citation>
    <scope>NUCLEOTIDE SEQUENCE [LARGE SCALE GENOMIC DNA]</scope>
    <source>
        <strain evidence="1">Teg-2019</strain>
        <tissue evidence="1">Adductor muscle</tissue>
    </source>
</reference>
<dbReference type="PANTHER" id="PTHR33206:SF1">
    <property type="entry name" value="DNA-DIRECTED DNA POLYMERASE"/>
    <property type="match status" value="1"/>
</dbReference>
<organism evidence="1 2">
    <name type="scientific">Tegillarca granosa</name>
    <name type="common">Malaysian cockle</name>
    <name type="synonym">Anadara granosa</name>
    <dbReference type="NCBI Taxonomy" id="220873"/>
    <lineage>
        <taxon>Eukaryota</taxon>
        <taxon>Metazoa</taxon>
        <taxon>Spiralia</taxon>
        <taxon>Lophotrochozoa</taxon>
        <taxon>Mollusca</taxon>
        <taxon>Bivalvia</taxon>
        <taxon>Autobranchia</taxon>
        <taxon>Pteriomorphia</taxon>
        <taxon>Arcoida</taxon>
        <taxon>Arcoidea</taxon>
        <taxon>Arcidae</taxon>
        <taxon>Tegillarca</taxon>
    </lineage>
</organism>
<accession>A0ABQ9ERP7</accession>
<dbReference type="PANTHER" id="PTHR33206">
    <property type="entry name" value="PROTEIN CBG10425"/>
    <property type="match status" value="1"/>
</dbReference>
<evidence type="ECO:0000313" key="2">
    <source>
        <dbReference type="Proteomes" id="UP001217089"/>
    </source>
</evidence>